<dbReference type="PANTHER" id="PTHR36438:SF1">
    <property type="entry name" value="IRON-SULFUR CLUSTER REPAIR PROTEIN YTFE"/>
    <property type="match status" value="1"/>
</dbReference>
<evidence type="ECO:0000313" key="2">
    <source>
        <dbReference type="EMBL" id="CCF99530.1"/>
    </source>
</evidence>
<sequence>MISIKNSPTEILKINKQNEHILNRYDIPHKSKKSIEKTSYKKDINPDFIVDVLNSFENTESIDHKVFIKYRVPLIIDYLEKSHFYYRTKRLPEIEQNIYNLITKFEDKKPLLYLFHYFFKVYQNELCKHFKEEEQKVFPYALNLYNAVYFKSRADRNLLKIQKKNAIAFMKNHRKQESDLRVLHKAILKYSPPANNLSIYQIILSQLKSFQQDLNLHASIEENVLETKLISLESYLNLK</sequence>
<dbReference type="InterPro" id="IPR019903">
    <property type="entry name" value="RIC_family"/>
</dbReference>
<dbReference type="GO" id="GO:0005737">
    <property type="term" value="C:cytoplasm"/>
    <property type="evidence" value="ECO:0007669"/>
    <property type="project" value="UniProtKB-SubCell"/>
</dbReference>
<proteinExistence type="predicted"/>
<reference evidence="2" key="1">
    <citation type="journal article" date="2012" name="Environ. Microbiol.">
        <title>Genomic content of uncultured Bacteroidetes from contrasting oceanic provinces in the North Atlantic Ocean.</title>
        <authorList>
            <person name="Gomez-Pereira P.R."/>
            <person name="Schuler M."/>
            <person name="Fuchs B.M."/>
            <person name="Bennke C."/>
            <person name="Teeling H."/>
            <person name="Waldmann J."/>
            <person name="Richter M."/>
            <person name="Barbe V."/>
            <person name="Bataille E."/>
            <person name="Glockner F.O."/>
            <person name="Amann R."/>
        </authorList>
    </citation>
    <scope>NUCLEOTIDE SEQUENCE</scope>
</reference>
<protein>
    <submittedName>
        <fullName evidence="2">Iron-sulfur cluster repair di-iron protein</fullName>
    </submittedName>
</protein>
<dbReference type="PANTHER" id="PTHR36438">
    <property type="entry name" value="IRON-SULFUR CLUSTER REPAIR PROTEIN YTFE"/>
    <property type="match status" value="1"/>
</dbReference>
<evidence type="ECO:0000256" key="1">
    <source>
        <dbReference type="ARBA" id="ARBA00004496"/>
    </source>
</evidence>
<dbReference type="EMBL" id="FO117582">
    <property type="protein sequence ID" value="CCF99530.1"/>
    <property type="molecule type" value="Genomic_DNA"/>
</dbReference>
<organism evidence="2">
    <name type="scientific">uncultured Flavobacteriia bacterium</name>
    <dbReference type="NCBI Taxonomy" id="212695"/>
    <lineage>
        <taxon>Bacteria</taxon>
        <taxon>Pseudomonadati</taxon>
        <taxon>Bacteroidota</taxon>
        <taxon>Flavobacteriia</taxon>
        <taxon>environmental samples</taxon>
    </lineage>
</organism>
<gene>
    <name evidence="2" type="ORF">VIS_S18BKA20009</name>
</gene>
<dbReference type="Gene3D" id="1.20.120.520">
    <property type="entry name" value="nmb1532 protein domain like"/>
    <property type="match status" value="1"/>
</dbReference>
<comment type="subcellular location">
    <subcellularLocation>
        <location evidence="1">Cytoplasm</location>
    </subcellularLocation>
</comment>
<reference evidence="2" key="2">
    <citation type="submission" date="2012-02" db="EMBL/GenBank/DDBJ databases">
        <authorList>
            <person name="Genoscope - CEA"/>
        </authorList>
    </citation>
    <scope>NUCLEOTIDE SEQUENCE</scope>
</reference>
<dbReference type="AlphaFoldDB" id="H6RER9"/>
<accession>H6RER9</accession>
<name>H6RER9_9BACT</name>